<feature type="domain" description="TFIIB-type" evidence="7">
    <location>
        <begin position="12"/>
        <end position="45"/>
    </location>
</feature>
<dbReference type="GO" id="GO:0005634">
    <property type="term" value="C:nucleus"/>
    <property type="evidence" value="ECO:0007669"/>
    <property type="project" value="TreeGrafter"/>
</dbReference>
<keyword evidence="3" id="KW-0804">Transcription</keyword>
<keyword evidence="5" id="KW-0863">Zinc-finger</keyword>
<dbReference type="Pfam" id="PF08271">
    <property type="entry name" value="Zn_Ribbon_TF"/>
    <property type="match status" value="1"/>
</dbReference>
<evidence type="ECO:0000256" key="2">
    <source>
        <dbReference type="ARBA" id="ARBA00023015"/>
    </source>
</evidence>
<evidence type="ECO:0000259" key="7">
    <source>
        <dbReference type="PROSITE" id="PS51134"/>
    </source>
</evidence>
<dbReference type="EMBL" id="VXIS01000007">
    <property type="protein sequence ID" value="KAA8914297.1"/>
    <property type="molecule type" value="Genomic_DNA"/>
</dbReference>
<dbReference type="InterPro" id="IPR013150">
    <property type="entry name" value="TFIIB_cyclin"/>
</dbReference>
<organism evidence="8 9">
    <name type="scientific">Sphaerosporella brunnea</name>
    <dbReference type="NCBI Taxonomy" id="1250544"/>
    <lineage>
        <taxon>Eukaryota</taxon>
        <taxon>Fungi</taxon>
        <taxon>Dikarya</taxon>
        <taxon>Ascomycota</taxon>
        <taxon>Pezizomycotina</taxon>
        <taxon>Pezizomycetes</taxon>
        <taxon>Pezizales</taxon>
        <taxon>Pyronemataceae</taxon>
        <taxon>Sphaerosporella</taxon>
    </lineage>
</organism>
<dbReference type="GO" id="GO:0008270">
    <property type="term" value="F:zinc ion binding"/>
    <property type="evidence" value="ECO:0007669"/>
    <property type="project" value="UniProtKB-KW"/>
</dbReference>
<dbReference type="InterPro" id="IPR013137">
    <property type="entry name" value="Znf_TFIIB"/>
</dbReference>
<dbReference type="InterPro" id="IPR036915">
    <property type="entry name" value="Cyclin-like_sf"/>
</dbReference>
<keyword evidence="5" id="KW-0479">Metal-binding</keyword>
<name>A0A5J5FAT7_9PEZI</name>
<dbReference type="OrthoDB" id="25790at2759"/>
<dbReference type="InParanoid" id="A0A5J5FAT7"/>
<dbReference type="Gene3D" id="1.10.472.10">
    <property type="entry name" value="Cyclin-like"/>
    <property type="match status" value="1"/>
</dbReference>
<proteinExistence type="predicted"/>
<keyword evidence="2" id="KW-0805">Transcription regulation</keyword>
<dbReference type="AlphaFoldDB" id="A0A5J5FAT7"/>
<dbReference type="GO" id="GO:0097550">
    <property type="term" value="C:transcription preinitiation complex"/>
    <property type="evidence" value="ECO:0007669"/>
    <property type="project" value="TreeGrafter"/>
</dbReference>
<dbReference type="Proteomes" id="UP000326924">
    <property type="component" value="Unassembled WGS sequence"/>
</dbReference>
<dbReference type="SUPFAM" id="SSF47954">
    <property type="entry name" value="Cyclin-like"/>
    <property type="match status" value="1"/>
</dbReference>
<evidence type="ECO:0000313" key="9">
    <source>
        <dbReference type="Proteomes" id="UP000326924"/>
    </source>
</evidence>
<evidence type="ECO:0000256" key="5">
    <source>
        <dbReference type="PROSITE-ProRule" id="PRU00469"/>
    </source>
</evidence>
<feature type="compositionally biased region" description="Basic and acidic residues" evidence="6">
    <location>
        <begin position="380"/>
        <end position="403"/>
    </location>
</feature>
<gene>
    <name evidence="8" type="ORF">FN846DRAFT_675847</name>
</gene>
<dbReference type="GO" id="GO:0070897">
    <property type="term" value="P:transcription preinitiation complex assembly"/>
    <property type="evidence" value="ECO:0007669"/>
    <property type="project" value="InterPro"/>
</dbReference>
<dbReference type="SUPFAM" id="SSF57783">
    <property type="entry name" value="Zinc beta-ribbon"/>
    <property type="match status" value="1"/>
</dbReference>
<keyword evidence="9" id="KW-1185">Reference proteome</keyword>
<dbReference type="PRINTS" id="PR00685">
    <property type="entry name" value="TIFACTORIIB"/>
</dbReference>
<evidence type="ECO:0000256" key="4">
    <source>
        <dbReference type="ARBA" id="ARBA00031706"/>
    </source>
</evidence>
<accession>A0A5J5FAT7</accession>
<dbReference type="PROSITE" id="PS51134">
    <property type="entry name" value="ZF_TFIIB"/>
    <property type="match status" value="1"/>
</dbReference>
<evidence type="ECO:0000313" key="8">
    <source>
        <dbReference type="EMBL" id="KAA8914297.1"/>
    </source>
</evidence>
<keyword evidence="1" id="KW-0677">Repeat</keyword>
<dbReference type="PANTHER" id="PTHR11618">
    <property type="entry name" value="TRANSCRIPTION INITIATION FACTOR IIB-RELATED"/>
    <property type="match status" value="1"/>
</dbReference>
<dbReference type="GO" id="GO:0017025">
    <property type="term" value="F:TBP-class protein binding"/>
    <property type="evidence" value="ECO:0007669"/>
    <property type="project" value="InterPro"/>
</dbReference>
<dbReference type="Pfam" id="PF00382">
    <property type="entry name" value="TFIIB"/>
    <property type="match status" value="1"/>
</dbReference>
<sequence>MGHLEGKNPLEQDLRCPECLEDPPNVVEDFKSGDILCRSCGLVTQSGLVDMRAEWRTFEGDAETGRVDPTRAGKGYNELLKGEQLSTLIGGGGKNKALSSEGVSLSRLQTKVSVDSINLRLQEGFARIEALCATAGVSQIVQEAAKHVLSQTKQAGMGGGLDAGWCLACIYHGAKRVGMEIDKRTITRIGGNVPMKAWTRHIFDMNRLNWQEGEKQRQKLIEQGKTEEQAARLTNTLSGAARVTPRSLMVRFCQAVGVPIWVESIAAQICDTIDDTLLLGGRAASNIATVGIYIASHVVGLPMQFDAVFPLSGLSKATMRNATKKCFDSRVEMLKNHYWPKDPRVKDELFEQIMDKKYFASPLKPSPPPDPVLSTGVKRKASDPEDAKPKKVAKKSEKELELSEGKEKFVGIGLHRLPQTPTIKIGNLIFPAAVKNEA</sequence>
<keyword evidence="5" id="KW-0862">Zinc</keyword>
<dbReference type="Gene3D" id="1.10.472.170">
    <property type="match status" value="1"/>
</dbReference>
<evidence type="ECO:0000256" key="3">
    <source>
        <dbReference type="ARBA" id="ARBA00023163"/>
    </source>
</evidence>
<reference evidence="8 9" key="1">
    <citation type="submission" date="2019-09" db="EMBL/GenBank/DDBJ databases">
        <title>Draft genome of the ectomycorrhizal ascomycete Sphaerosporella brunnea.</title>
        <authorList>
            <consortium name="DOE Joint Genome Institute"/>
            <person name="Benucci G.M."/>
            <person name="Marozzi G."/>
            <person name="Antonielli L."/>
            <person name="Sanchez S."/>
            <person name="Marco P."/>
            <person name="Wang X."/>
            <person name="Falini L.B."/>
            <person name="Barry K."/>
            <person name="Haridas S."/>
            <person name="Lipzen A."/>
            <person name="Labutti K."/>
            <person name="Grigoriev I.V."/>
            <person name="Murat C."/>
            <person name="Martin F."/>
            <person name="Albertini E."/>
            <person name="Donnini D."/>
            <person name="Bonito G."/>
        </authorList>
    </citation>
    <scope>NUCLEOTIDE SEQUENCE [LARGE SCALE GENOMIC DNA]</scope>
    <source>
        <strain evidence="8 9">Sb_GMNB300</strain>
    </source>
</reference>
<evidence type="ECO:0000256" key="1">
    <source>
        <dbReference type="ARBA" id="ARBA00022737"/>
    </source>
</evidence>
<protein>
    <recommendedName>
        <fullName evidence="4">General transcription factor TFIIB</fullName>
    </recommendedName>
</protein>
<dbReference type="InterPro" id="IPR000812">
    <property type="entry name" value="TFIIB"/>
</dbReference>
<dbReference type="PANTHER" id="PTHR11618:SF13">
    <property type="entry name" value="TRANSCRIPTION INITIATION FACTOR IIB"/>
    <property type="match status" value="1"/>
</dbReference>
<evidence type="ECO:0000256" key="6">
    <source>
        <dbReference type="SAM" id="MobiDB-lite"/>
    </source>
</evidence>
<feature type="region of interest" description="Disordered" evidence="6">
    <location>
        <begin position="360"/>
        <end position="403"/>
    </location>
</feature>
<comment type="caution">
    <text evidence="8">The sequence shown here is derived from an EMBL/GenBank/DDBJ whole genome shotgun (WGS) entry which is preliminary data.</text>
</comment>